<protein>
    <submittedName>
        <fullName evidence="2">Uncharacterized protein</fullName>
    </submittedName>
</protein>
<accession>A0A084SWV9</accession>
<dbReference type="RefSeq" id="WP_043393527.1">
    <property type="nucleotide sequence ID" value="NZ_JPMI01000075.1"/>
</dbReference>
<organism evidence="2 3">
    <name type="scientific">Archangium violaceum Cb vi76</name>
    <dbReference type="NCBI Taxonomy" id="1406225"/>
    <lineage>
        <taxon>Bacteria</taxon>
        <taxon>Pseudomonadati</taxon>
        <taxon>Myxococcota</taxon>
        <taxon>Myxococcia</taxon>
        <taxon>Myxococcales</taxon>
        <taxon>Cystobacterineae</taxon>
        <taxon>Archangiaceae</taxon>
        <taxon>Archangium</taxon>
    </lineage>
</organism>
<dbReference type="EMBL" id="JPMI01000075">
    <property type="protein sequence ID" value="KFA92944.1"/>
    <property type="molecule type" value="Genomic_DNA"/>
</dbReference>
<dbReference type="AlphaFoldDB" id="A0A084SWV9"/>
<dbReference type="Proteomes" id="UP000028547">
    <property type="component" value="Unassembled WGS sequence"/>
</dbReference>
<proteinExistence type="predicted"/>
<name>A0A084SWV9_9BACT</name>
<comment type="caution">
    <text evidence="2">The sequence shown here is derived from an EMBL/GenBank/DDBJ whole genome shotgun (WGS) entry which is preliminary data.</text>
</comment>
<gene>
    <name evidence="2" type="ORF">Q664_11655</name>
</gene>
<evidence type="ECO:0000256" key="1">
    <source>
        <dbReference type="SAM" id="MobiDB-lite"/>
    </source>
</evidence>
<evidence type="ECO:0000313" key="2">
    <source>
        <dbReference type="EMBL" id="KFA92944.1"/>
    </source>
</evidence>
<evidence type="ECO:0000313" key="3">
    <source>
        <dbReference type="Proteomes" id="UP000028547"/>
    </source>
</evidence>
<reference evidence="2 3" key="1">
    <citation type="submission" date="2014-07" db="EMBL/GenBank/DDBJ databases">
        <title>Draft Genome Sequence of Gephyronic Acid Producer, Cystobacter violaceus Strain Cb vi76.</title>
        <authorList>
            <person name="Stevens D.C."/>
            <person name="Young J."/>
            <person name="Carmichael R."/>
            <person name="Tan J."/>
            <person name="Taylor R.E."/>
        </authorList>
    </citation>
    <scope>NUCLEOTIDE SEQUENCE [LARGE SCALE GENOMIC DNA]</scope>
    <source>
        <strain evidence="2 3">Cb vi76</strain>
    </source>
</reference>
<feature type="region of interest" description="Disordered" evidence="1">
    <location>
        <begin position="101"/>
        <end position="121"/>
    </location>
</feature>
<sequence length="140" mass="15978">MAQSLTPGETGALLERFGYCYDSVIRRIELVLPRGQPLAQVHIDIETRDGQESWRWGLLCMSVVDLQHYRVMQAPRMELGVVYDGMYIGWKEDGTVRLDLLPGTDYRNGPNGNEPPSPDHESPCYFVGRELSWEFQPYAA</sequence>